<dbReference type="RefSeq" id="WP_185128547.1">
    <property type="nucleotide sequence ID" value="NZ_JACJVO010000009.1"/>
</dbReference>
<dbReference type="EMBL" id="JACJVO010000009">
    <property type="protein sequence ID" value="MBB6730892.1"/>
    <property type="molecule type" value="Genomic_DNA"/>
</dbReference>
<evidence type="ECO:0000256" key="5">
    <source>
        <dbReference type="ARBA" id="ARBA00022989"/>
    </source>
</evidence>
<dbReference type="PROSITE" id="PS50928">
    <property type="entry name" value="ABC_TM1"/>
    <property type="match status" value="1"/>
</dbReference>
<dbReference type="Pfam" id="PF00528">
    <property type="entry name" value="BPD_transp_1"/>
    <property type="match status" value="1"/>
</dbReference>
<keyword evidence="10" id="KW-1185">Reference proteome</keyword>
<feature type="transmembrane region" description="Helical" evidence="7">
    <location>
        <begin position="185"/>
        <end position="207"/>
    </location>
</feature>
<keyword evidence="6 7" id="KW-0472">Membrane</keyword>
<dbReference type="PANTHER" id="PTHR43744">
    <property type="entry name" value="ABC TRANSPORTER PERMEASE PROTEIN MG189-RELATED-RELATED"/>
    <property type="match status" value="1"/>
</dbReference>
<feature type="transmembrane region" description="Helical" evidence="7">
    <location>
        <begin position="82"/>
        <end position="100"/>
    </location>
</feature>
<evidence type="ECO:0000313" key="10">
    <source>
        <dbReference type="Proteomes" id="UP000564644"/>
    </source>
</evidence>
<keyword evidence="4 7" id="KW-0812">Transmembrane</keyword>
<keyword evidence="5 7" id="KW-1133">Transmembrane helix</keyword>
<comment type="caution">
    <text evidence="9">The sequence shown here is derived from an EMBL/GenBank/DDBJ whole genome shotgun (WGS) entry which is preliminary data.</text>
</comment>
<dbReference type="PANTHER" id="PTHR43744:SF9">
    <property type="entry name" value="POLYGALACTURONAN_RHAMNOGALACTURONAN TRANSPORT SYSTEM PERMEASE PROTEIN YTCP"/>
    <property type="match status" value="1"/>
</dbReference>
<accession>A0A7X0SJ36</accession>
<keyword evidence="2 7" id="KW-0813">Transport</keyword>
<evidence type="ECO:0000313" key="9">
    <source>
        <dbReference type="EMBL" id="MBB6730892.1"/>
    </source>
</evidence>
<feature type="domain" description="ABC transmembrane type-1" evidence="8">
    <location>
        <begin position="71"/>
        <end position="279"/>
    </location>
</feature>
<sequence>MVKDSSWQAKAFQAGNYLFLVLLSLLCVVPLVHVLAMSFSRSTEVEAGLVGLWPVHFTTDAYRFVLGKSEFLESILVTLKRLAIGVPLNLLLVTLLAYPLSKEVKVFPMRTYFAWFVVFTMLFNGGLIPTYMVVKETHLLDSIWSLILPGAIPVFHVMLLLNFFRGVPKELEEAAHMDGAGHGVTLFRIYLPLSVPVFATIGLFAMVGHWNAWFDGMIYMNHPNHYPLQTYLRTIIIEQDLTVLSAEDAISQYQNINPRTTRAAQVFLGALPILLAYPFLQKYFMKGIVLGSVKG</sequence>
<dbReference type="AlphaFoldDB" id="A0A7X0SJ36"/>
<evidence type="ECO:0000256" key="2">
    <source>
        <dbReference type="ARBA" id="ARBA00022448"/>
    </source>
</evidence>
<evidence type="ECO:0000256" key="6">
    <source>
        <dbReference type="ARBA" id="ARBA00023136"/>
    </source>
</evidence>
<dbReference type="CDD" id="cd06261">
    <property type="entry name" value="TM_PBP2"/>
    <property type="match status" value="1"/>
</dbReference>
<keyword evidence="3" id="KW-1003">Cell membrane</keyword>
<evidence type="ECO:0000256" key="4">
    <source>
        <dbReference type="ARBA" id="ARBA00022692"/>
    </source>
</evidence>
<dbReference type="Gene3D" id="1.10.3720.10">
    <property type="entry name" value="MetI-like"/>
    <property type="match status" value="1"/>
</dbReference>
<dbReference type="InterPro" id="IPR000515">
    <property type="entry name" value="MetI-like"/>
</dbReference>
<evidence type="ECO:0000259" key="8">
    <source>
        <dbReference type="PROSITE" id="PS50928"/>
    </source>
</evidence>
<evidence type="ECO:0000256" key="1">
    <source>
        <dbReference type="ARBA" id="ARBA00004651"/>
    </source>
</evidence>
<feature type="transmembrane region" description="Helical" evidence="7">
    <location>
        <begin position="143"/>
        <end position="164"/>
    </location>
</feature>
<proteinExistence type="inferred from homology"/>
<evidence type="ECO:0000256" key="3">
    <source>
        <dbReference type="ARBA" id="ARBA00022475"/>
    </source>
</evidence>
<organism evidence="9 10">
    <name type="scientific">Cohnella zeiphila</name>
    <dbReference type="NCBI Taxonomy" id="2761120"/>
    <lineage>
        <taxon>Bacteria</taxon>
        <taxon>Bacillati</taxon>
        <taxon>Bacillota</taxon>
        <taxon>Bacilli</taxon>
        <taxon>Bacillales</taxon>
        <taxon>Paenibacillaceae</taxon>
        <taxon>Cohnella</taxon>
    </lineage>
</organism>
<reference evidence="9 10" key="1">
    <citation type="submission" date="2020-08" db="EMBL/GenBank/DDBJ databases">
        <title>Cohnella phylogeny.</title>
        <authorList>
            <person name="Dunlap C."/>
        </authorList>
    </citation>
    <scope>NUCLEOTIDE SEQUENCE [LARGE SCALE GENOMIC DNA]</scope>
    <source>
        <strain evidence="9 10">CBP 2801</strain>
    </source>
</reference>
<dbReference type="GO" id="GO:0005886">
    <property type="term" value="C:plasma membrane"/>
    <property type="evidence" value="ECO:0007669"/>
    <property type="project" value="UniProtKB-SubCell"/>
</dbReference>
<dbReference type="SUPFAM" id="SSF161098">
    <property type="entry name" value="MetI-like"/>
    <property type="match status" value="1"/>
</dbReference>
<feature type="transmembrane region" description="Helical" evidence="7">
    <location>
        <begin position="263"/>
        <end position="280"/>
    </location>
</feature>
<dbReference type="GO" id="GO:0055085">
    <property type="term" value="P:transmembrane transport"/>
    <property type="evidence" value="ECO:0007669"/>
    <property type="project" value="InterPro"/>
</dbReference>
<comment type="similarity">
    <text evidence="7">Belongs to the binding-protein-dependent transport system permease family.</text>
</comment>
<feature type="transmembrane region" description="Helical" evidence="7">
    <location>
        <begin position="112"/>
        <end position="131"/>
    </location>
</feature>
<gene>
    <name evidence="9" type="ORF">H7C18_08250</name>
</gene>
<protein>
    <submittedName>
        <fullName evidence="9">Carbohydrate ABC transporter permease</fullName>
    </submittedName>
</protein>
<dbReference type="InterPro" id="IPR035906">
    <property type="entry name" value="MetI-like_sf"/>
</dbReference>
<dbReference type="Proteomes" id="UP000564644">
    <property type="component" value="Unassembled WGS sequence"/>
</dbReference>
<name>A0A7X0SJ36_9BACL</name>
<evidence type="ECO:0000256" key="7">
    <source>
        <dbReference type="RuleBase" id="RU363032"/>
    </source>
</evidence>
<comment type="subcellular location">
    <subcellularLocation>
        <location evidence="1 7">Cell membrane</location>
        <topology evidence="1 7">Multi-pass membrane protein</topology>
    </subcellularLocation>
</comment>